<dbReference type="InterPro" id="IPR000551">
    <property type="entry name" value="MerR-type_HTH_dom"/>
</dbReference>
<name>A0A4Q0YZS8_9GAMM</name>
<dbReference type="OrthoDB" id="9802944at2"/>
<evidence type="ECO:0000256" key="6">
    <source>
        <dbReference type="ARBA" id="ARBA00023015"/>
    </source>
</evidence>
<evidence type="ECO:0000313" key="10">
    <source>
        <dbReference type="EMBL" id="RXJ74661.1"/>
    </source>
</evidence>
<accession>A0A4Q0YZS8</accession>
<evidence type="ECO:0000256" key="3">
    <source>
        <dbReference type="ARBA" id="ARBA00022723"/>
    </source>
</evidence>
<dbReference type="AlphaFoldDB" id="A0A4Q0YZS8"/>
<evidence type="ECO:0000259" key="9">
    <source>
        <dbReference type="PROSITE" id="PS50937"/>
    </source>
</evidence>
<gene>
    <name evidence="10" type="primary">soxR</name>
    <name evidence="10" type="ORF">CS022_02400</name>
</gene>
<dbReference type="GO" id="GO:0051537">
    <property type="term" value="F:2 iron, 2 sulfur cluster binding"/>
    <property type="evidence" value="ECO:0007669"/>
    <property type="project" value="UniProtKB-KW"/>
</dbReference>
<dbReference type="CDD" id="cd01110">
    <property type="entry name" value="HTH_SoxR"/>
    <property type="match status" value="1"/>
</dbReference>
<evidence type="ECO:0000256" key="8">
    <source>
        <dbReference type="ARBA" id="ARBA00023163"/>
    </source>
</evidence>
<dbReference type="SMART" id="SM00422">
    <property type="entry name" value="HTH_MERR"/>
    <property type="match status" value="1"/>
</dbReference>
<keyword evidence="7" id="KW-0238">DNA-binding</keyword>
<keyword evidence="4" id="KW-0408">Iron</keyword>
<keyword evidence="3" id="KW-0479">Metal-binding</keyword>
<dbReference type="PROSITE" id="PS50937">
    <property type="entry name" value="HTH_MERR_2"/>
    <property type="match status" value="1"/>
</dbReference>
<dbReference type="GO" id="GO:0003677">
    <property type="term" value="F:DNA binding"/>
    <property type="evidence" value="ECO:0007669"/>
    <property type="project" value="UniProtKB-KW"/>
</dbReference>
<dbReference type="InterPro" id="IPR010211">
    <property type="entry name" value="Redox-sen_tscrpt-act_SoxR"/>
</dbReference>
<evidence type="ECO:0000256" key="5">
    <source>
        <dbReference type="ARBA" id="ARBA00023014"/>
    </source>
</evidence>
<dbReference type="InterPro" id="IPR047057">
    <property type="entry name" value="MerR_fam"/>
</dbReference>
<keyword evidence="6" id="KW-0805">Transcription regulation</keyword>
<dbReference type="Pfam" id="PF00376">
    <property type="entry name" value="MerR"/>
    <property type="match status" value="1"/>
</dbReference>
<feature type="domain" description="HTH merR-type" evidence="9">
    <location>
        <begin position="1"/>
        <end position="70"/>
    </location>
</feature>
<dbReference type="InterPro" id="IPR015358">
    <property type="entry name" value="Tscrpt_reg_MerR_DNA-bd"/>
</dbReference>
<dbReference type="InterPro" id="IPR009061">
    <property type="entry name" value="DNA-bd_dom_put_sf"/>
</dbReference>
<evidence type="ECO:0000256" key="1">
    <source>
        <dbReference type="ARBA" id="ARBA00014474"/>
    </source>
</evidence>
<dbReference type="Proteomes" id="UP000290287">
    <property type="component" value="Unassembled WGS sequence"/>
</dbReference>
<protein>
    <recommendedName>
        <fullName evidence="1">Redox-sensitive transcriptional activator SoxR</fullName>
    </recommendedName>
</protein>
<dbReference type="PANTHER" id="PTHR30204:SF0">
    <property type="entry name" value="REDOX-SENSITIVE TRANSCRIPTIONAL ACTIVATOR SOXR"/>
    <property type="match status" value="1"/>
</dbReference>
<evidence type="ECO:0000256" key="7">
    <source>
        <dbReference type="ARBA" id="ARBA00023125"/>
    </source>
</evidence>
<dbReference type="PRINTS" id="PR00040">
    <property type="entry name" value="HTHMERR"/>
</dbReference>
<dbReference type="Pfam" id="PF09278">
    <property type="entry name" value="MerR-DNA-bind"/>
    <property type="match status" value="1"/>
</dbReference>
<keyword evidence="5" id="KW-0411">Iron-sulfur</keyword>
<dbReference type="EMBL" id="PEIB01000002">
    <property type="protein sequence ID" value="RXJ74661.1"/>
    <property type="molecule type" value="Genomic_DNA"/>
</dbReference>
<dbReference type="GO" id="GO:0003700">
    <property type="term" value="F:DNA-binding transcription factor activity"/>
    <property type="evidence" value="ECO:0007669"/>
    <property type="project" value="InterPro"/>
</dbReference>
<comment type="caution">
    <text evidence="10">The sequence shown here is derived from an EMBL/GenBank/DDBJ whole genome shotgun (WGS) entry which is preliminary data.</text>
</comment>
<evidence type="ECO:0000313" key="11">
    <source>
        <dbReference type="Proteomes" id="UP000290287"/>
    </source>
</evidence>
<keyword evidence="11" id="KW-1185">Reference proteome</keyword>
<dbReference type="PANTHER" id="PTHR30204">
    <property type="entry name" value="REDOX-CYCLING DRUG-SENSING TRANSCRIPTIONAL ACTIVATOR SOXR"/>
    <property type="match status" value="1"/>
</dbReference>
<dbReference type="SUPFAM" id="SSF46955">
    <property type="entry name" value="Putative DNA-binding domain"/>
    <property type="match status" value="1"/>
</dbReference>
<proteinExistence type="predicted"/>
<dbReference type="RefSeq" id="WP_129120933.1">
    <property type="nucleotide sequence ID" value="NZ_PEIB01000002.1"/>
</dbReference>
<organism evidence="10 11">
    <name type="scientific">Veronia nyctiphanis</name>
    <dbReference type="NCBI Taxonomy" id="1278244"/>
    <lineage>
        <taxon>Bacteria</taxon>
        <taxon>Pseudomonadati</taxon>
        <taxon>Pseudomonadota</taxon>
        <taxon>Gammaproteobacteria</taxon>
        <taxon>Vibrionales</taxon>
        <taxon>Vibrionaceae</taxon>
        <taxon>Veronia</taxon>
    </lineage>
</organism>
<evidence type="ECO:0000256" key="4">
    <source>
        <dbReference type="ARBA" id="ARBA00023004"/>
    </source>
</evidence>
<dbReference type="GO" id="GO:0006979">
    <property type="term" value="P:response to oxidative stress"/>
    <property type="evidence" value="ECO:0007669"/>
    <property type="project" value="InterPro"/>
</dbReference>
<evidence type="ECO:0000256" key="2">
    <source>
        <dbReference type="ARBA" id="ARBA00022714"/>
    </source>
</evidence>
<dbReference type="PROSITE" id="PS00552">
    <property type="entry name" value="HTH_MERR_1"/>
    <property type="match status" value="1"/>
</dbReference>
<dbReference type="GO" id="GO:0046872">
    <property type="term" value="F:metal ion binding"/>
    <property type="evidence" value="ECO:0007669"/>
    <property type="project" value="UniProtKB-KW"/>
</dbReference>
<dbReference type="NCBIfam" id="TIGR01950">
    <property type="entry name" value="SoxR"/>
    <property type="match status" value="1"/>
</dbReference>
<reference evidence="10 11" key="1">
    <citation type="submission" date="2017-10" db="EMBL/GenBank/DDBJ databases">
        <title>Nyctiphanis sp. nov., isolated from the stomach of the euphausiid Nyctiphanes simplex (Hansen, 1911) in the Gulf of California.</title>
        <authorList>
            <person name="Gomez-Gil B."/>
            <person name="Aguilar-Mendez M."/>
            <person name="Lopez-Cortes A."/>
            <person name="Gomez-Gutierrez J."/>
            <person name="Roque A."/>
            <person name="Lang E."/>
            <person name="Gonzalez-Castillo A."/>
        </authorList>
    </citation>
    <scope>NUCLEOTIDE SEQUENCE [LARGE SCALE GENOMIC DNA]</scope>
    <source>
        <strain evidence="10 11">CAIM 600</strain>
    </source>
</reference>
<keyword evidence="8" id="KW-0804">Transcription</keyword>
<keyword evidence="2" id="KW-0001">2Fe-2S</keyword>
<sequence>MELSVGQVAKRSGVAVSALHFYEKKGLIFSNRNAGNQRRYSNSVLRRVAVIKTAQQLGISLDEIKEVLATLPRERSPSREDWSEMAEIWRQDLQQRIARLQRLSESLDSCIGCGCLSLDKCGLRNPDDVMGKKDSGGVLLRALEE</sequence>
<dbReference type="Gene3D" id="1.10.1660.10">
    <property type="match status" value="1"/>
</dbReference>